<keyword evidence="9" id="KW-1185">Reference proteome</keyword>
<evidence type="ECO:0000259" key="5">
    <source>
        <dbReference type="Pfam" id="PF01258"/>
    </source>
</evidence>
<dbReference type="PROSITE" id="PS51128">
    <property type="entry name" value="ZF_DKSA_2"/>
    <property type="match status" value="1"/>
</dbReference>
<feature type="domain" description="Zinc finger DksA/TraR C4-type" evidence="5">
    <location>
        <begin position="79"/>
        <end position="114"/>
    </location>
</feature>
<evidence type="ECO:0000259" key="6">
    <source>
        <dbReference type="Pfam" id="PF21173"/>
    </source>
</evidence>
<reference evidence="8 10" key="2">
    <citation type="journal article" date="2018" name="Genome Announc.">
        <title>Genome Sequence of Geothermobacter sp. HR-1 Iron Reducer from the Loihi Seamount.</title>
        <authorList>
            <person name="Smith H."/>
            <person name="Abuyen K."/>
            <person name="Tremblay J."/>
            <person name="Savalia P."/>
            <person name="Perez-Rodriguez I."/>
            <person name="Emerson D."/>
            <person name="Tully B."/>
            <person name="Amend J."/>
        </authorList>
    </citation>
    <scope>NUCLEOTIDE SEQUENCE [LARGE SCALE GENOMIC DNA]</scope>
    <source>
        <strain evidence="8 10">HR-1</strain>
    </source>
</reference>
<dbReference type="GO" id="GO:0008270">
    <property type="term" value="F:zinc ion binding"/>
    <property type="evidence" value="ECO:0007669"/>
    <property type="project" value="UniProtKB-KW"/>
</dbReference>
<dbReference type="STRING" id="1969733.B5V00_11455"/>
<proteinExistence type="predicted"/>
<dbReference type="OrthoDB" id="9803742at2"/>
<evidence type="ECO:0000256" key="1">
    <source>
        <dbReference type="ARBA" id="ARBA00022723"/>
    </source>
</evidence>
<accession>A0A2K2H7Y8</accession>
<dbReference type="Proteomes" id="UP000236340">
    <property type="component" value="Unassembled WGS sequence"/>
</dbReference>
<evidence type="ECO:0000313" key="10">
    <source>
        <dbReference type="Proteomes" id="UP000236340"/>
    </source>
</evidence>
<sequence length="117" mass="13391">MNQEELEAAKQLLLEMRRQVLQEVQGSMHTYRELGEESLPDISDVSANAANRDVLLNLGATQQQKIRDIDAALERIRSGEYGVCVRCEEEISQARMKVRPFSRFCIDCKTDIEKFGE</sequence>
<dbReference type="InterPro" id="IPR000962">
    <property type="entry name" value="Znf_DskA_TraR"/>
</dbReference>
<dbReference type="PANTHER" id="PTHR33823:SF4">
    <property type="entry name" value="GENERAL STRESS PROTEIN 16O"/>
    <property type="match status" value="1"/>
</dbReference>
<keyword evidence="1" id="KW-0479">Metal-binding</keyword>
<reference evidence="7 9" key="1">
    <citation type="submission" date="2017-03" db="EMBL/GenBank/DDBJ databases">
        <title>Genome sequence of Geothermobacter sp. EPR-M, Deep-Sea Iron Reducer.</title>
        <authorList>
            <person name="Tully B."/>
            <person name="Savalia P."/>
            <person name="Abuyen K."/>
            <person name="Baughan C."/>
            <person name="Romero E."/>
            <person name="Ronkowski C."/>
            <person name="Torres B."/>
            <person name="Tremblay J."/>
            <person name="Trujillo A."/>
            <person name="Tyler M."/>
            <person name="Perez-Rodriguez I."/>
            <person name="Amend J."/>
        </authorList>
    </citation>
    <scope>NUCLEOTIDE SEQUENCE [LARGE SCALE GENOMIC DNA]</scope>
    <source>
        <strain evidence="7 9">EPR-M</strain>
    </source>
</reference>
<name>A0A1X0Y0J2_9BACT</name>
<evidence type="ECO:0000256" key="3">
    <source>
        <dbReference type="ARBA" id="ARBA00022833"/>
    </source>
</evidence>
<dbReference type="RefSeq" id="WP_085010940.1">
    <property type="nucleotide sequence ID" value="NZ_NAAD01000014.1"/>
</dbReference>
<comment type="caution">
    <text evidence="7">The sequence shown here is derived from an EMBL/GenBank/DDBJ whole genome shotgun (WGS) entry which is preliminary data.</text>
</comment>
<evidence type="ECO:0000313" key="8">
    <source>
        <dbReference type="EMBL" id="PNU19425.1"/>
    </source>
</evidence>
<keyword evidence="3" id="KW-0862">Zinc</keyword>
<dbReference type="AlphaFoldDB" id="A0A1X0Y0J2"/>
<organism evidence="7 9">
    <name type="scientific">Geothermobacter hydrogeniphilus</name>
    <dbReference type="NCBI Taxonomy" id="1969733"/>
    <lineage>
        <taxon>Bacteria</taxon>
        <taxon>Pseudomonadati</taxon>
        <taxon>Thermodesulfobacteriota</taxon>
        <taxon>Desulfuromonadia</taxon>
        <taxon>Desulfuromonadales</taxon>
        <taxon>Geothermobacteraceae</taxon>
        <taxon>Geothermobacter</taxon>
    </lineage>
</organism>
<dbReference type="InterPro" id="IPR037187">
    <property type="entry name" value="DnaK_N"/>
</dbReference>
<dbReference type="InterPro" id="IPR048487">
    <property type="entry name" value="DksA-like_N"/>
</dbReference>
<keyword evidence="2" id="KW-0863">Zinc-finger</keyword>
<dbReference type="SUPFAM" id="SSF109635">
    <property type="entry name" value="DnaK suppressor protein DksA, alpha-hairpin domain"/>
    <property type="match status" value="1"/>
</dbReference>
<dbReference type="Pfam" id="PF21173">
    <property type="entry name" value="DksA-like_N"/>
    <property type="match status" value="1"/>
</dbReference>
<dbReference type="Gene3D" id="1.20.120.910">
    <property type="entry name" value="DksA, coiled-coil domain"/>
    <property type="match status" value="1"/>
</dbReference>
<dbReference type="EMBL" id="NAAD01000014">
    <property type="protein sequence ID" value="ORJ58711.1"/>
    <property type="molecule type" value="Genomic_DNA"/>
</dbReference>
<dbReference type="PANTHER" id="PTHR33823">
    <property type="entry name" value="RNA POLYMERASE-BINDING TRANSCRIPTION FACTOR DKSA-RELATED"/>
    <property type="match status" value="1"/>
</dbReference>
<evidence type="ECO:0000256" key="2">
    <source>
        <dbReference type="ARBA" id="ARBA00022771"/>
    </source>
</evidence>
<dbReference type="SUPFAM" id="SSF57716">
    <property type="entry name" value="Glucocorticoid receptor-like (DNA-binding domain)"/>
    <property type="match status" value="1"/>
</dbReference>
<evidence type="ECO:0000256" key="4">
    <source>
        <dbReference type="PROSITE-ProRule" id="PRU00510"/>
    </source>
</evidence>
<gene>
    <name evidence="7" type="ORF">B5V00_11455</name>
    <name evidence="8" type="ORF">C2E25_12660</name>
</gene>
<dbReference type="Proteomes" id="UP000193136">
    <property type="component" value="Unassembled WGS sequence"/>
</dbReference>
<evidence type="ECO:0000313" key="7">
    <source>
        <dbReference type="EMBL" id="ORJ58711.1"/>
    </source>
</evidence>
<protein>
    <submittedName>
        <fullName evidence="8">Molecular chaperone DnaK</fullName>
    </submittedName>
</protein>
<accession>A0A1X0Y0J2</accession>
<evidence type="ECO:0000313" key="9">
    <source>
        <dbReference type="Proteomes" id="UP000193136"/>
    </source>
</evidence>
<dbReference type="Pfam" id="PF01258">
    <property type="entry name" value="zf-dskA_traR"/>
    <property type="match status" value="1"/>
</dbReference>
<dbReference type="EMBL" id="PPFX01000031">
    <property type="protein sequence ID" value="PNU19425.1"/>
    <property type="molecule type" value="Genomic_DNA"/>
</dbReference>
<feature type="domain" description="DnaK suppressor protein-like N-terminal" evidence="6">
    <location>
        <begin position="22"/>
        <end position="76"/>
    </location>
</feature>
<feature type="zinc finger region" description="dksA C4-type" evidence="4">
    <location>
        <begin position="84"/>
        <end position="108"/>
    </location>
</feature>